<comment type="caution">
    <text evidence="1">The sequence shown here is derived from an EMBL/GenBank/DDBJ whole genome shotgun (WGS) entry which is preliminary data.</text>
</comment>
<dbReference type="SUPFAM" id="SSF53822">
    <property type="entry name" value="Periplasmic binding protein-like I"/>
    <property type="match status" value="1"/>
</dbReference>
<organism evidence="1 2">
    <name type="scientific">Tropilaelaps mercedesae</name>
    <dbReference type="NCBI Taxonomy" id="418985"/>
    <lineage>
        <taxon>Eukaryota</taxon>
        <taxon>Metazoa</taxon>
        <taxon>Ecdysozoa</taxon>
        <taxon>Arthropoda</taxon>
        <taxon>Chelicerata</taxon>
        <taxon>Arachnida</taxon>
        <taxon>Acari</taxon>
        <taxon>Parasitiformes</taxon>
        <taxon>Mesostigmata</taxon>
        <taxon>Gamasina</taxon>
        <taxon>Dermanyssoidea</taxon>
        <taxon>Laelapidae</taxon>
        <taxon>Tropilaelaps</taxon>
    </lineage>
</organism>
<sequence>MSLPWDLGWPPSRHKPANTQGRHLHRWCPLAVSGNPRVVAVNTLERPASSRCPYTLLRRSSFVQILLVQLLSLSLSTFLCVSCAHGVDLHIAGFFPTTYNLSEGAIGRGVVPAVNLALEHLNNATQFLPGYTLAIQWNDTQVGTRSAV</sequence>
<keyword evidence="1" id="KW-0675">Receptor</keyword>
<dbReference type="InterPro" id="IPR028082">
    <property type="entry name" value="Peripla_BP_I"/>
</dbReference>
<dbReference type="EMBL" id="MNPL01016935">
    <property type="protein sequence ID" value="OQR70624.1"/>
    <property type="molecule type" value="Genomic_DNA"/>
</dbReference>
<name>A0A1V9XAQ9_9ACAR</name>
<protein>
    <submittedName>
        <fullName evidence="1">Gamma-aminobutyric acid type B receptor subunit 2-like</fullName>
    </submittedName>
</protein>
<evidence type="ECO:0000313" key="2">
    <source>
        <dbReference type="Proteomes" id="UP000192247"/>
    </source>
</evidence>
<dbReference type="InParanoid" id="A0A1V9XAQ9"/>
<dbReference type="Proteomes" id="UP000192247">
    <property type="component" value="Unassembled WGS sequence"/>
</dbReference>
<evidence type="ECO:0000313" key="1">
    <source>
        <dbReference type="EMBL" id="OQR70624.1"/>
    </source>
</evidence>
<reference evidence="1 2" key="1">
    <citation type="journal article" date="2017" name="Gigascience">
        <title>Draft genome of the honey bee ectoparasitic mite, Tropilaelaps mercedesae, is shaped by the parasitic life history.</title>
        <authorList>
            <person name="Dong X."/>
            <person name="Armstrong S.D."/>
            <person name="Xia D."/>
            <person name="Makepeace B.L."/>
            <person name="Darby A.C."/>
            <person name="Kadowaki T."/>
        </authorList>
    </citation>
    <scope>NUCLEOTIDE SEQUENCE [LARGE SCALE GENOMIC DNA]</scope>
    <source>
        <strain evidence="1">Wuxi-XJTLU</strain>
    </source>
</reference>
<dbReference type="AlphaFoldDB" id="A0A1V9XAQ9"/>
<dbReference type="STRING" id="418985.A0A1V9XAQ9"/>
<dbReference type="OrthoDB" id="2150267at2759"/>
<keyword evidence="2" id="KW-1185">Reference proteome</keyword>
<proteinExistence type="predicted"/>
<gene>
    <name evidence="1" type="ORF">BIW11_04119</name>
</gene>
<accession>A0A1V9XAQ9</accession>
<dbReference type="Gene3D" id="3.40.50.2300">
    <property type="match status" value="1"/>
</dbReference>